<evidence type="ECO:0000259" key="3">
    <source>
        <dbReference type="PROSITE" id="PS50158"/>
    </source>
</evidence>
<reference evidence="4" key="1">
    <citation type="submission" date="2023-04" db="EMBL/GenBank/DDBJ databases">
        <title>Phytophthora fragariaefolia NBRC 109709.</title>
        <authorList>
            <person name="Ichikawa N."/>
            <person name="Sato H."/>
            <person name="Tonouchi N."/>
        </authorList>
    </citation>
    <scope>NUCLEOTIDE SEQUENCE</scope>
    <source>
        <strain evidence="4">NBRC 109709</strain>
    </source>
</reference>
<feature type="compositionally biased region" description="Basic and acidic residues" evidence="2">
    <location>
        <begin position="185"/>
        <end position="217"/>
    </location>
</feature>
<protein>
    <submittedName>
        <fullName evidence="4">Unnamed protein product</fullName>
    </submittedName>
</protein>
<organism evidence="4 5">
    <name type="scientific">Phytophthora fragariaefolia</name>
    <dbReference type="NCBI Taxonomy" id="1490495"/>
    <lineage>
        <taxon>Eukaryota</taxon>
        <taxon>Sar</taxon>
        <taxon>Stramenopiles</taxon>
        <taxon>Oomycota</taxon>
        <taxon>Peronosporomycetes</taxon>
        <taxon>Peronosporales</taxon>
        <taxon>Peronosporaceae</taxon>
        <taxon>Phytophthora</taxon>
    </lineage>
</organism>
<feature type="compositionally biased region" description="Basic and acidic residues" evidence="2">
    <location>
        <begin position="140"/>
        <end position="154"/>
    </location>
</feature>
<keyword evidence="1" id="KW-0862">Zinc</keyword>
<feature type="region of interest" description="Disordered" evidence="2">
    <location>
        <begin position="1"/>
        <end position="38"/>
    </location>
</feature>
<name>A0A9W6YFA6_9STRA</name>
<dbReference type="AlphaFoldDB" id="A0A9W6YFA6"/>
<sequence>MGRSKNKRTREEIEQAMRDNERVNATPAAPEEPAAKKRHYNLNKEFLALAVGTAEASTAAASRPPVAPAIPAPIPAPVSVPVPTPVLTPTSVSEQQRPDTNPAQERRPRTSLTASQQERVRTRDRERARARRANRTLSQQDRDRRRYAERKRAQAETSEQQEARQERERNRQQERRTNQTEQEAEAERAASREYRANLRDARHDEENEEARQNERTRRSTLRRARYLVSNIVTNPIDEATKVVTFMKGLRDGPIKIYLFRGYPGTLEAAITLAMHEEFSLRQTKLHANVPRPMPRSVMMPTGGPEPMDRLSATAAGPQQRRGSANVRCFRCGNNGHYAHECTAPVHAAKGRRDDTGYRHGQAKN</sequence>
<feature type="compositionally biased region" description="Basic and acidic residues" evidence="2">
    <location>
        <begin position="9"/>
        <end position="22"/>
    </location>
</feature>
<dbReference type="PROSITE" id="PS50158">
    <property type="entry name" value="ZF_CCHC"/>
    <property type="match status" value="1"/>
</dbReference>
<feature type="compositionally biased region" description="Low complexity" evidence="2">
    <location>
        <begin position="54"/>
        <end position="64"/>
    </location>
</feature>
<evidence type="ECO:0000256" key="1">
    <source>
        <dbReference type="PROSITE-ProRule" id="PRU00047"/>
    </source>
</evidence>
<evidence type="ECO:0000256" key="2">
    <source>
        <dbReference type="SAM" id="MobiDB-lite"/>
    </source>
</evidence>
<feature type="domain" description="CCHC-type" evidence="3">
    <location>
        <begin position="327"/>
        <end position="341"/>
    </location>
</feature>
<feature type="region of interest" description="Disordered" evidence="2">
    <location>
        <begin position="54"/>
        <end position="219"/>
    </location>
</feature>
<evidence type="ECO:0000313" key="4">
    <source>
        <dbReference type="EMBL" id="GMF62037.1"/>
    </source>
</evidence>
<dbReference type="GO" id="GO:0003676">
    <property type="term" value="F:nucleic acid binding"/>
    <property type="evidence" value="ECO:0007669"/>
    <property type="project" value="InterPro"/>
</dbReference>
<feature type="compositionally biased region" description="Basic and acidic residues" evidence="2">
    <location>
        <begin position="161"/>
        <end position="178"/>
    </location>
</feature>
<evidence type="ECO:0000313" key="5">
    <source>
        <dbReference type="Proteomes" id="UP001165121"/>
    </source>
</evidence>
<comment type="caution">
    <text evidence="4">The sequence shown here is derived from an EMBL/GenBank/DDBJ whole genome shotgun (WGS) entry which is preliminary data.</text>
</comment>
<dbReference type="GO" id="GO:0008270">
    <property type="term" value="F:zinc ion binding"/>
    <property type="evidence" value="ECO:0007669"/>
    <property type="project" value="UniProtKB-KW"/>
</dbReference>
<dbReference type="InterPro" id="IPR001878">
    <property type="entry name" value="Znf_CCHC"/>
</dbReference>
<dbReference type="Gene3D" id="4.10.60.10">
    <property type="entry name" value="Zinc finger, CCHC-type"/>
    <property type="match status" value="1"/>
</dbReference>
<feature type="compositionally biased region" description="Basic and acidic residues" evidence="2">
    <location>
        <begin position="118"/>
        <end position="127"/>
    </location>
</feature>
<dbReference type="EMBL" id="BSXT01006146">
    <property type="protein sequence ID" value="GMF62037.1"/>
    <property type="molecule type" value="Genomic_DNA"/>
</dbReference>
<keyword evidence="1" id="KW-0479">Metal-binding</keyword>
<feature type="compositionally biased region" description="Polar residues" evidence="2">
    <location>
        <begin position="94"/>
        <end position="103"/>
    </location>
</feature>
<gene>
    <name evidence="4" type="ORF">Pfra01_002704500</name>
</gene>
<accession>A0A9W6YFA6</accession>
<feature type="compositionally biased region" description="Pro residues" evidence="2">
    <location>
        <begin position="65"/>
        <end position="86"/>
    </location>
</feature>
<dbReference type="SUPFAM" id="SSF57756">
    <property type="entry name" value="Retrovirus zinc finger-like domains"/>
    <property type="match status" value="1"/>
</dbReference>
<dbReference type="Proteomes" id="UP001165121">
    <property type="component" value="Unassembled WGS sequence"/>
</dbReference>
<keyword evidence="5" id="KW-1185">Reference proteome</keyword>
<proteinExistence type="predicted"/>
<dbReference type="Pfam" id="PF00098">
    <property type="entry name" value="zf-CCHC"/>
    <property type="match status" value="1"/>
</dbReference>
<dbReference type="OrthoDB" id="427960at2759"/>
<keyword evidence="1" id="KW-0863">Zinc-finger</keyword>
<dbReference type="InterPro" id="IPR036875">
    <property type="entry name" value="Znf_CCHC_sf"/>
</dbReference>